<comment type="caution">
    <text evidence="11">The sequence shown here is derived from an EMBL/GenBank/DDBJ whole genome shotgun (WGS) entry which is preliminary data.</text>
</comment>
<evidence type="ECO:0000256" key="7">
    <source>
        <dbReference type="ARBA" id="ARBA00023242"/>
    </source>
</evidence>
<keyword evidence="5 9" id="KW-0808">Transferase</keyword>
<organism evidence="11 12">
    <name type="scientific">Pseudocercospora eumusae</name>
    <dbReference type="NCBI Taxonomy" id="321146"/>
    <lineage>
        <taxon>Eukaryota</taxon>
        <taxon>Fungi</taxon>
        <taxon>Dikarya</taxon>
        <taxon>Ascomycota</taxon>
        <taxon>Pezizomycotina</taxon>
        <taxon>Dothideomycetes</taxon>
        <taxon>Dothideomycetidae</taxon>
        <taxon>Mycosphaerellales</taxon>
        <taxon>Mycosphaerellaceae</taxon>
        <taxon>Pseudocercospora</taxon>
    </lineage>
</organism>
<dbReference type="CDD" id="cd02440">
    <property type="entry name" value="AdoMet_MTases"/>
    <property type="match status" value="1"/>
</dbReference>
<dbReference type="Gene3D" id="1.10.10.2150">
    <property type="entry name" value="Ribosomal RNA-processing protein 8, N-terminal domain"/>
    <property type="match status" value="1"/>
</dbReference>
<dbReference type="AlphaFoldDB" id="A0A139HRC2"/>
<dbReference type="GO" id="GO:0005730">
    <property type="term" value="C:nucleolus"/>
    <property type="evidence" value="ECO:0007669"/>
    <property type="project" value="UniProtKB-SubCell"/>
</dbReference>
<dbReference type="GO" id="GO:0042273">
    <property type="term" value="P:ribosomal large subunit biogenesis"/>
    <property type="evidence" value="ECO:0007669"/>
    <property type="project" value="TreeGrafter"/>
</dbReference>
<dbReference type="PANTHER" id="PTHR12787">
    <property type="entry name" value="RIBOSOMAL RNA-PROCESSING PROTEIN 8"/>
    <property type="match status" value="1"/>
</dbReference>
<dbReference type="InterPro" id="IPR007823">
    <property type="entry name" value="RRP8"/>
</dbReference>
<evidence type="ECO:0000256" key="8">
    <source>
        <dbReference type="ARBA" id="ARBA00076672"/>
    </source>
</evidence>
<feature type="non-terminal residue" evidence="11">
    <location>
        <position position="1"/>
    </location>
</feature>
<keyword evidence="12" id="KW-1185">Reference proteome</keyword>
<dbReference type="InterPro" id="IPR029063">
    <property type="entry name" value="SAM-dependent_MTases_sf"/>
</dbReference>
<feature type="compositionally biased region" description="Basic and acidic residues" evidence="10">
    <location>
        <begin position="146"/>
        <end position="164"/>
    </location>
</feature>
<evidence type="ECO:0000256" key="5">
    <source>
        <dbReference type="ARBA" id="ARBA00022679"/>
    </source>
</evidence>
<feature type="compositionally biased region" description="Basic and acidic residues" evidence="10">
    <location>
        <begin position="66"/>
        <end position="101"/>
    </location>
</feature>
<evidence type="ECO:0000313" key="11">
    <source>
        <dbReference type="EMBL" id="KXT04986.1"/>
    </source>
</evidence>
<dbReference type="Gene3D" id="3.40.50.150">
    <property type="entry name" value="Vaccinia Virus protein VP39"/>
    <property type="match status" value="1"/>
</dbReference>
<evidence type="ECO:0000256" key="4">
    <source>
        <dbReference type="ARBA" id="ARBA00022603"/>
    </source>
</evidence>
<dbReference type="PANTHER" id="PTHR12787:SF0">
    <property type="entry name" value="RIBOSOMAL RNA-PROCESSING PROTEIN 8"/>
    <property type="match status" value="1"/>
</dbReference>
<dbReference type="SUPFAM" id="SSF53335">
    <property type="entry name" value="S-adenosyl-L-methionine-dependent methyltransferases"/>
    <property type="match status" value="1"/>
</dbReference>
<dbReference type="Proteomes" id="UP000070133">
    <property type="component" value="Unassembled WGS sequence"/>
</dbReference>
<sequence length="599" mass="67398">KNFFETTLHLKIIVNLQLERFTHTMFAVKGWNVDASALKPQTEVFKRPTAPNEDGEQKASRKRKRENAESAKANAEKDNVGQQWEEHIEGKQQKSKKELKKERKRQKLAQEDGKQEAAEVKTKPDGVEVTDAGAEKKSKKNKKKDRNQEQHVDAVKPDQKKDDVVQNAAPAKPPPLPAGTKLTPMQAKMREKLTSARFRHLNETLYTAPSEKALELFDKNPEMFDDYHAGFRQQVTTWPENPVDNFIATIRARGKVRLQSQKKAFKNNKKRPSGGVEEEESVSGKLAALPRTHGTAIIADLGCGDARLAQTLKDSGDGQKLQLKVLSYDLHSPSPLVTKADVSSLPTPDGSVDIAIFCLALMGTNWISFIEEAYRILHWKGELWVAEIKSRFGRVGRAGKPVEHSVGGKRKLAAMKKAQEKKAQEQEEIDEQETLAVAVDGVETKNQETDVSAFVDVLRRRGFVLKDGENSIDLSNKMFVKMEFIKAAHPIKGKNKPEESAKDDGERKSGFFKKESWKKSKFLHEDDRDDVASDDEAKTLKPCLYKTTISPGMCEDLVSCQYCCGTCCISIVSLRPLHMRRMAWPSFIYQEERTASNLP</sequence>
<evidence type="ECO:0000256" key="10">
    <source>
        <dbReference type="SAM" id="MobiDB-lite"/>
    </source>
</evidence>
<accession>A0A139HRC2</accession>
<dbReference type="STRING" id="321146.A0A139HRC2"/>
<dbReference type="InterPro" id="IPR042036">
    <property type="entry name" value="RRP8_N"/>
</dbReference>
<dbReference type="GO" id="GO:0016433">
    <property type="term" value="F:rRNA (adenine) methyltransferase activity"/>
    <property type="evidence" value="ECO:0007669"/>
    <property type="project" value="UniProtKB-ARBA"/>
</dbReference>
<evidence type="ECO:0000256" key="2">
    <source>
        <dbReference type="ARBA" id="ARBA00006301"/>
    </source>
</evidence>
<gene>
    <name evidence="11" type="ORF">AC578_10298</name>
</gene>
<dbReference type="FunFam" id="1.10.10.2150:FF:000001">
    <property type="entry name" value="Ribosomal RNA-processing protein 8"/>
    <property type="match status" value="1"/>
</dbReference>
<evidence type="ECO:0000256" key="3">
    <source>
        <dbReference type="ARBA" id="ARBA00022552"/>
    </source>
</evidence>
<comment type="subcellular location">
    <subcellularLocation>
        <location evidence="1 9">Nucleus</location>
        <location evidence="1 9">Nucleolus</location>
    </subcellularLocation>
</comment>
<proteinExistence type="inferred from homology"/>
<feature type="region of interest" description="Disordered" evidence="10">
    <location>
        <begin position="260"/>
        <end position="283"/>
    </location>
</feature>
<feature type="compositionally biased region" description="Basic residues" evidence="10">
    <location>
        <begin position="263"/>
        <end position="272"/>
    </location>
</feature>
<reference evidence="11 12" key="1">
    <citation type="submission" date="2015-07" db="EMBL/GenBank/DDBJ databases">
        <title>Comparative genomics of the Sigatoka disease complex on banana suggests a link between parallel evolutionary changes in Pseudocercospora fijiensis and Pseudocercospora eumusae and increased virulence on the banana host.</title>
        <authorList>
            <person name="Chang T.-C."/>
            <person name="Salvucci A."/>
            <person name="Crous P.W."/>
            <person name="Stergiopoulos I."/>
        </authorList>
    </citation>
    <scope>NUCLEOTIDE SEQUENCE [LARGE SCALE GENOMIC DNA]</scope>
    <source>
        <strain evidence="11 12">CBS 114824</strain>
    </source>
</reference>
<feature type="region of interest" description="Disordered" evidence="10">
    <location>
        <begin position="42"/>
        <end position="182"/>
    </location>
</feature>
<dbReference type="Pfam" id="PF05148">
    <property type="entry name" value="Methyltransf_8"/>
    <property type="match status" value="1"/>
</dbReference>
<keyword evidence="4 9" id="KW-0489">Methyltransferase</keyword>
<comment type="similarity">
    <text evidence="2 9">Belongs to the methyltransferase superfamily. RRP8 family.</text>
</comment>
<evidence type="ECO:0000313" key="12">
    <source>
        <dbReference type="Proteomes" id="UP000070133"/>
    </source>
</evidence>
<keyword evidence="6 9" id="KW-0949">S-adenosyl-L-methionine</keyword>
<keyword evidence="3 9" id="KW-0698">rRNA processing</keyword>
<name>A0A139HRC2_9PEZI</name>
<evidence type="ECO:0000256" key="9">
    <source>
        <dbReference type="RuleBase" id="RU365074"/>
    </source>
</evidence>
<feature type="compositionally biased region" description="Basic and acidic residues" evidence="10">
    <location>
        <begin position="108"/>
        <end position="126"/>
    </location>
</feature>
<dbReference type="EC" id="2.1.1.-" evidence="9"/>
<comment type="function">
    <text evidence="9">S-adenosyl-L-methionine-dependent methyltransferase that specifically methylates the N(1) position of adenine in helix 25.1 in 25S rRNA. Required both for ribosomal 40S and 60S subunits biogenesis. Required for efficient pre-rRNA cleavage at site A2.</text>
</comment>
<evidence type="ECO:0000256" key="6">
    <source>
        <dbReference type="ARBA" id="ARBA00022691"/>
    </source>
</evidence>
<protein>
    <recommendedName>
        <fullName evidence="8 9">Ribosomal RNA-processing protein 8</fullName>
        <ecNumber evidence="9">2.1.1.-</ecNumber>
    </recommendedName>
</protein>
<keyword evidence="7 9" id="KW-0539">Nucleus</keyword>
<evidence type="ECO:0000256" key="1">
    <source>
        <dbReference type="ARBA" id="ARBA00004604"/>
    </source>
</evidence>
<dbReference type="OrthoDB" id="10258825at2759"/>
<dbReference type="EMBL" id="LFZN01000016">
    <property type="protein sequence ID" value="KXT04986.1"/>
    <property type="molecule type" value="Genomic_DNA"/>
</dbReference>